<dbReference type="Pfam" id="PF14525">
    <property type="entry name" value="AraC_binding_2"/>
    <property type="match status" value="1"/>
</dbReference>
<dbReference type="InterPro" id="IPR035418">
    <property type="entry name" value="AraC-bd_2"/>
</dbReference>
<reference evidence="5 6" key="1">
    <citation type="submission" date="2016-10" db="EMBL/GenBank/DDBJ databases">
        <authorList>
            <person name="de Groot N.N."/>
        </authorList>
    </citation>
    <scope>NUCLEOTIDE SEQUENCE [LARGE SCALE GENOMIC DNA]</scope>
    <source>
        <strain evidence="5 6">DSM 45434</strain>
    </source>
</reference>
<evidence type="ECO:0000256" key="2">
    <source>
        <dbReference type="ARBA" id="ARBA00023125"/>
    </source>
</evidence>
<dbReference type="InterPro" id="IPR050204">
    <property type="entry name" value="AraC_XylS_family_regulators"/>
</dbReference>
<dbReference type="GO" id="GO:0043565">
    <property type="term" value="F:sequence-specific DNA binding"/>
    <property type="evidence" value="ECO:0007669"/>
    <property type="project" value="InterPro"/>
</dbReference>
<dbReference type="PANTHER" id="PTHR46796">
    <property type="entry name" value="HTH-TYPE TRANSCRIPTIONAL ACTIVATOR RHAS-RELATED"/>
    <property type="match status" value="1"/>
</dbReference>
<evidence type="ECO:0000256" key="3">
    <source>
        <dbReference type="ARBA" id="ARBA00023163"/>
    </source>
</evidence>
<dbReference type="AlphaFoldDB" id="A0A1H1NY18"/>
<dbReference type="InterPro" id="IPR018062">
    <property type="entry name" value="HTH_AraC-typ_CS"/>
</dbReference>
<dbReference type="eggNOG" id="COG2207">
    <property type="taxonomic scope" value="Bacteria"/>
</dbReference>
<sequence>MQVESFSTDDVAFYRRIEYWQDVVTGSFARCAVRVSNTDETSYGRMVTGHLGPVTFSLAEYQASSGYEITRTSRHVRQEETDDFLLQLHLGGGKIGLTQNDRESTIERPGDFSVLDDSIPSTLYCPPDSSARAVTASMPRSLLVEKVPHLRDITALHIDGQTGTGQLLSSIVVGIASNLETGWLSAASSARLSSAFIDVLSVALLEAQGSTERPPETYTAGLLESIYRFVEKNLSRSDLTVQLVADAHHISLRYLHRLFEKEDATLGEWIRNRRLDSASRQLIDPAYRHIPVSKIGANWGFPDPSAFSRAFRARFEMPPRDYRTTFLSED</sequence>
<organism evidence="5 6">
    <name type="scientific">Corynebacterium timonense</name>
    <dbReference type="NCBI Taxonomy" id="441500"/>
    <lineage>
        <taxon>Bacteria</taxon>
        <taxon>Bacillati</taxon>
        <taxon>Actinomycetota</taxon>
        <taxon>Actinomycetes</taxon>
        <taxon>Mycobacteriales</taxon>
        <taxon>Corynebacteriaceae</taxon>
        <taxon>Corynebacterium</taxon>
    </lineage>
</organism>
<evidence type="ECO:0000313" key="5">
    <source>
        <dbReference type="EMBL" id="SDS03685.1"/>
    </source>
</evidence>
<proteinExistence type="predicted"/>
<gene>
    <name evidence="5" type="ORF">SAMN04488539_0880</name>
</gene>
<dbReference type="SUPFAM" id="SSF46689">
    <property type="entry name" value="Homeodomain-like"/>
    <property type="match status" value="1"/>
</dbReference>
<name>A0A1H1NY18_9CORY</name>
<evidence type="ECO:0000313" key="6">
    <source>
        <dbReference type="Proteomes" id="UP000182237"/>
    </source>
</evidence>
<accession>A0A1H1NY18</accession>
<dbReference type="Proteomes" id="UP000182237">
    <property type="component" value="Chromosome I"/>
</dbReference>
<keyword evidence="3" id="KW-0804">Transcription</keyword>
<keyword evidence="6" id="KW-1185">Reference proteome</keyword>
<evidence type="ECO:0000259" key="4">
    <source>
        <dbReference type="PROSITE" id="PS01124"/>
    </source>
</evidence>
<dbReference type="STRING" id="1203190.GCA_000312345_01790"/>
<dbReference type="SMART" id="SM00342">
    <property type="entry name" value="HTH_ARAC"/>
    <property type="match status" value="1"/>
</dbReference>
<feature type="domain" description="HTH araC/xylS-type" evidence="4">
    <location>
        <begin position="224"/>
        <end position="325"/>
    </location>
</feature>
<evidence type="ECO:0000256" key="1">
    <source>
        <dbReference type="ARBA" id="ARBA00023015"/>
    </source>
</evidence>
<dbReference type="Pfam" id="PF12833">
    <property type="entry name" value="HTH_18"/>
    <property type="match status" value="1"/>
</dbReference>
<dbReference type="InterPro" id="IPR018060">
    <property type="entry name" value="HTH_AraC"/>
</dbReference>
<dbReference type="RefSeq" id="WP_019194590.1">
    <property type="nucleotide sequence ID" value="NZ_LT629765.1"/>
</dbReference>
<dbReference type="PROSITE" id="PS01124">
    <property type="entry name" value="HTH_ARAC_FAMILY_2"/>
    <property type="match status" value="1"/>
</dbReference>
<dbReference type="InterPro" id="IPR009057">
    <property type="entry name" value="Homeodomain-like_sf"/>
</dbReference>
<dbReference type="OrthoDB" id="9799345at2"/>
<dbReference type="PANTHER" id="PTHR46796:SF6">
    <property type="entry name" value="ARAC SUBFAMILY"/>
    <property type="match status" value="1"/>
</dbReference>
<keyword evidence="1" id="KW-0805">Transcription regulation</keyword>
<dbReference type="PROSITE" id="PS00041">
    <property type="entry name" value="HTH_ARAC_FAMILY_1"/>
    <property type="match status" value="1"/>
</dbReference>
<keyword evidence="2 5" id="KW-0238">DNA-binding</keyword>
<dbReference type="Gene3D" id="1.10.10.60">
    <property type="entry name" value="Homeodomain-like"/>
    <property type="match status" value="1"/>
</dbReference>
<protein>
    <submittedName>
        <fullName evidence="5">AraC-type DNA-binding protein</fullName>
    </submittedName>
</protein>
<dbReference type="GO" id="GO:0003700">
    <property type="term" value="F:DNA-binding transcription factor activity"/>
    <property type="evidence" value="ECO:0007669"/>
    <property type="project" value="InterPro"/>
</dbReference>
<dbReference type="EMBL" id="LT629765">
    <property type="protein sequence ID" value="SDS03685.1"/>
    <property type="molecule type" value="Genomic_DNA"/>
</dbReference>